<evidence type="ECO:0000256" key="7">
    <source>
        <dbReference type="ARBA" id="ARBA00022723"/>
    </source>
</evidence>
<dbReference type="Pfam" id="PF20511">
    <property type="entry name" value="PMI_typeI_cat"/>
    <property type="match status" value="1"/>
</dbReference>
<dbReference type="GO" id="GO:0009298">
    <property type="term" value="P:GDP-mannose biosynthetic process"/>
    <property type="evidence" value="ECO:0007669"/>
    <property type="project" value="InterPro"/>
</dbReference>
<name>A0AAJ0GTP0_9PEZI</name>
<comment type="function">
    <text evidence="2">Involved in the synthesis of the GDP-mannose and dolichol-phosphate-mannose required for a number of critical mannosyl transfer reactions.</text>
</comment>
<proteinExistence type="inferred from homology"/>
<feature type="binding site" evidence="12">
    <location>
        <position position="167"/>
    </location>
    <ligand>
        <name>Zn(2+)</name>
        <dbReference type="ChEBI" id="CHEBI:29105"/>
    </ligand>
</feature>
<dbReference type="GO" id="GO:0005975">
    <property type="term" value="P:carbohydrate metabolic process"/>
    <property type="evidence" value="ECO:0007669"/>
    <property type="project" value="InterPro"/>
</dbReference>
<dbReference type="Gene3D" id="1.10.441.10">
    <property type="entry name" value="Phosphomannose Isomerase, domain 2"/>
    <property type="match status" value="1"/>
</dbReference>
<evidence type="ECO:0000259" key="13">
    <source>
        <dbReference type="Pfam" id="PF20511"/>
    </source>
</evidence>
<organism evidence="14 15">
    <name type="scientific">Chaetomium strumarium</name>
    <dbReference type="NCBI Taxonomy" id="1170767"/>
    <lineage>
        <taxon>Eukaryota</taxon>
        <taxon>Fungi</taxon>
        <taxon>Dikarya</taxon>
        <taxon>Ascomycota</taxon>
        <taxon>Pezizomycotina</taxon>
        <taxon>Sordariomycetes</taxon>
        <taxon>Sordariomycetidae</taxon>
        <taxon>Sordariales</taxon>
        <taxon>Chaetomiaceae</taxon>
        <taxon>Chaetomium</taxon>
    </lineage>
</organism>
<evidence type="ECO:0000256" key="3">
    <source>
        <dbReference type="ARBA" id="ARBA00004666"/>
    </source>
</evidence>
<evidence type="ECO:0000256" key="6">
    <source>
        <dbReference type="ARBA" id="ARBA00018236"/>
    </source>
</evidence>
<evidence type="ECO:0000256" key="5">
    <source>
        <dbReference type="ARBA" id="ARBA00011956"/>
    </source>
</evidence>
<dbReference type="PRINTS" id="PR00714">
    <property type="entry name" value="MAN6PISMRASE"/>
</dbReference>
<dbReference type="NCBIfam" id="TIGR00218">
    <property type="entry name" value="manA"/>
    <property type="match status" value="1"/>
</dbReference>
<evidence type="ECO:0000256" key="2">
    <source>
        <dbReference type="ARBA" id="ARBA00002564"/>
    </source>
</evidence>
<dbReference type="AlphaFoldDB" id="A0AAJ0GTP0"/>
<keyword evidence="7 12" id="KW-0479">Metal-binding</keyword>
<feature type="binding site" evidence="12">
    <location>
        <position position="292"/>
    </location>
    <ligand>
        <name>Zn(2+)</name>
        <dbReference type="ChEBI" id="CHEBI:29105"/>
    </ligand>
</feature>
<feature type="binding site" evidence="12">
    <location>
        <position position="142"/>
    </location>
    <ligand>
        <name>Zn(2+)</name>
        <dbReference type="ChEBI" id="CHEBI:29105"/>
    </ligand>
</feature>
<evidence type="ECO:0000256" key="8">
    <source>
        <dbReference type="ARBA" id="ARBA00022833"/>
    </source>
</evidence>
<dbReference type="InterPro" id="IPR046457">
    <property type="entry name" value="PMI_typeI_cat"/>
</dbReference>
<dbReference type="GO" id="GO:0005829">
    <property type="term" value="C:cytosol"/>
    <property type="evidence" value="ECO:0007669"/>
    <property type="project" value="TreeGrafter"/>
</dbReference>
<comment type="similarity">
    <text evidence="4">Belongs to the mannose-6-phosphate isomerase type 1 family.</text>
</comment>
<evidence type="ECO:0000256" key="11">
    <source>
        <dbReference type="ARBA" id="ARBA00030762"/>
    </source>
</evidence>
<dbReference type="GO" id="GO:0004476">
    <property type="term" value="F:mannose-6-phosphate isomerase activity"/>
    <property type="evidence" value="ECO:0007669"/>
    <property type="project" value="UniProtKB-EC"/>
</dbReference>
<dbReference type="EC" id="5.3.1.8" evidence="5"/>
<dbReference type="GO" id="GO:0008270">
    <property type="term" value="F:zinc ion binding"/>
    <property type="evidence" value="ECO:0007669"/>
    <property type="project" value="InterPro"/>
</dbReference>
<evidence type="ECO:0000256" key="9">
    <source>
        <dbReference type="ARBA" id="ARBA00023235"/>
    </source>
</evidence>
<evidence type="ECO:0000256" key="10">
    <source>
        <dbReference type="ARBA" id="ARBA00029741"/>
    </source>
</evidence>
<keyword evidence="15" id="KW-1185">Reference proteome</keyword>
<evidence type="ECO:0000313" key="14">
    <source>
        <dbReference type="EMBL" id="KAK3305946.1"/>
    </source>
</evidence>
<evidence type="ECO:0000256" key="1">
    <source>
        <dbReference type="ARBA" id="ARBA00000757"/>
    </source>
</evidence>
<dbReference type="Gene3D" id="2.60.120.10">
    <property type="entry name" value="Jelly Rolls"/>
    <property type="match status" value="2"/>
</dbReference>
<dbReference type="InterPro" id="IPR014710">
    <property type="entry name" value="RmlC-like_jellyroll"/>
</dbReference>
<dbReference type="Proteomes" id="UP001273166">
    <property type="component" value="Unassembled WGS sequence"/>
</dbReference>
<keyword evidence="9" id="KW-0413">Isomerase</keyword>
<reference evidence="14" key="1">
    <citation type="journal article" date="2023" name="Mol. Phylogenet. Evol.">
        <title>Genome-scale phylogeny and comparative genomics of the fungal order Sordariales.</title>
        <authorList>
            <person name="Hensen N."/>
            <person name="Bonometti L."/>
            <person name="Westerberg I."/>
            <person name="Brannstrom I.O."/>
            <person name="Guillou S."/>
            <person name="Cros-Aarteil S."/>
            <person name="Calhoun S."/>
            <person name="Haridas S."/>
            <person name="Kuo A."/>
            <person name="Mondo S."/>
            <person name="Pangilinan J."/>
            <person name="Riley R."/>
            <person name="LaButti K."/>
            <person name="Andreopoulos B."/>
            <person name="Lipzen A."/>
            <person name="Chen C."/>
            <person name="Yan M."/>
            <person name="Daum C."/>
            <person name="Ng V."/>
            <person name="Clum A."/>
            <person name="Steindorff A."/>
            <person name="Ohm R.A."/>
            <person name="Martin F."/>
            <person name="Silar P."/>
            <person name="Natvig D.O."/>
            <person name="Lalanne C."/>
            <person name="Gautier V."/>
            <person name="Ament-Velasquez S.L."/>
            <person name="Kruys A."/>
            <person name="Hutchinson M.I."/>
            <person name="Powell A.J."/>
            <person name="Barry K."/>
            <person name="Miller A.N."/>
            <person name="Grigoriev I.V."/>
            <person name="Debuchy R."/>
            <person name="Gladieux P."/>
            <person name="Hiltunen Thoren M."/>
            <person name="Johannesson H."/>
        </authorList>
    </citation>
    <scope>NUCLEOTIDE SEQUENCE</scope>
    <source>
        <strain evidence="14">CBS 333.67</strain>
    </source>
</reference>
<evidence type="ECO:0000256" key="4">
    <source>
        <dbReference type="ARBA" id="ARBA00010772"/>
    </source>
</evidence>
<dbReference type="PANTHER" id="PTHR10309:SF4">
    <property type="entry name" value="MANNOSE-6-PHOSPHATE ISOMERASE"/>
    <property type="match status" value="1"/>
</dbReference>
<dbReference type="RefSeq" id="XP_062721726.1">
    <property type="nucleotide sequence ID" value="XM_062869393.1"/>
</dbReference>
<comment type="pathway">
    <text evidence="3">Nucleotide-sugar biosynthesis; GDP-alpha-D-mannose biosynthesis; alpha-D-mannose 1-phosphate from D-fructose 6-phosphate: step 1/2.</text>
</comment>
<dbReference type="InterPro" id="IPR001250">
    <property type="entry name" value="Man6P_Isoase-1"/>
</dbReference>
<keyword evidence="8 12" id="KW-0862">Zinc</keyword>
<dbReference type="InterPro" id="IPR016305">
    <property type="entry name" value="Mannose-6-P_Isomerase"/>
</dbReference>
<dbReference type="GeneID" id="87888222"/>
<dbReference type="EMBL" id="JAUDZG010000004">
    <property type="protein sequence ID" value="KAK3305946.1"/>
    <property type="molecule type" value="Genomic_DNA"/>
</dbReference>
<protein>
    <recommendedName>
        <fullName evidence="6">Mannose-6-phosphate isomerase</fullName>
        <ecNumber evidence="5">5.3.1.8</ecNumber>
    </recommendedName>
    <alternativeName>
        <fullName evidence="10">Phosphohexomutase</fullName>
    </alternativeName>
    <alternativeName>
        <fullName evidence="11">Phosphomannose isomerase</fullName>
    </alternativeName>
</protein>
<accession>A0AAJ0GTP0</accession>
<evidence type="ECO:0000313" key="15">
    <source>
        <dbReference type="Proteomes" id="UP001273166"/>
    </source>
</evidence>
<dbReference type="PIRSF" id="PIRSF001480">
    <property type="entry name" value="Mannose-6-phosphate_isomerase"/>
    <property type="match status" value="1"/>
</dbReference>
<reference evidence="14" key="2">
    <citation type="submission" date="2023-06" db="EMBL/GenBank/DDBJ databases">
        <authorList>
            <consortium name="Lawrence Berkeley National Laboratory"/>
            <person name="Mondo S.J."/>
            <person name="Hensen N."/>
            <person name="Bonometti L."/>
            <person name="Westerberg I."/>
            <person name="Brannstrom I.O."/>
            <person name="Guillou S."/>
            <person name="Cros-Aarteil S."/>
            <person name="Calhoun S."/>
            <person name="Haridas S."/>
            <person name="Kuo A."/>
            <person name="Pangilinan J."/>
            <person name="Riley R."/>
            <person name="Labutti K."/>
            <person name="Andreopoulos B."/>
            <person name="Lipzen A."/>
            <person name="Chen C."/>
            <person name="Yanf M."/>
            <person name="Daum C."/>
            <person name="Ng V."/>
            <person name="Clum A."/>
            <person name="Steindorff A."/>
            <person name="Ohm R."/>
            <person name="Martin F."/>
            <person name="Silar P."/>
            <person name="Natvig D."/>
            <person name="Lalanne C."/>
            <person name="Gautier V."/>
            <person name="Ament-Velasquez S.L."/>
            <person name="Kruys A."/>
            <person name="Hutchinson M.I."/>
            <person name="Powell A.J."/>
            <person name="Barry K."/>
            <person name="Miller A.N."/>
            <person name="Grigoriev I.V."/>
            <person name="Debuchy R."/>
            <person name="Gladieux P."/>
            <person name="Thoren M.H."/>
            <person name="Johannesson H."/>
        </authorList>
    </citation>
    <scope>NUCLEOTIDE SEQUENCE</scope>
    <source>
        <strain evidence="14">CBS 333.67</strain>
    </source>
</reference>
<dbReference type="InterPro" id="IPR011051">
    <property type="entry name" value="RmlC_Cupin_sf"/>
</dbReference>
<gene>
    <name evidence="14" type="ORF">B0T15DRAFT_533906</name>
</gene>
<evidence type="ECO:0000256" key="12">
    <source>
        <dbReference type="PIRSR" id="PIRSR001480-2"/>
    </source>
</evidence>
<comment type="cofactor">
    <cofactor evidence="12">
        <name>Zn(2+)</name>
        <dbReference type="ChEBI" id="CHEBI:29105"/>
    </cofactor>
    <text evidence="12">Binds 1 zinc ion per subunit.</text>
</comment>
<feature type="domain" description="Phosphomannose isomerase type I catalytic" evidence="13">
    <location>
        <begin position="38"/>
        <end position="184"/>
    </location>
</feature>
<dbReference type="CDD" id="cd07011">
    <property type="entry name" value="cupin_PMI_type_I_N"/>
    <property type="match status" value="1"/>
</dbReference>
<comment type="catalytic activity">
    <reaction evidence="1">
        <text>D-mannose 6-phosphate = D-fructose 6-phosphate</text>
        <dbReference type="Rhea" id="RHEA:12356"/>
        <dbReference type="ChEBI" id="CHEBI:58735"/>
        <dbReference type="ChEBI" id="CHEBI:61527"/>
        <dbReference type="EC" id="5.3.1.8"/>
    </reaction>
</comment>
<sequence>MRLTQVGYLLRFHCEANNLLLEHRYPHLVLVAMTTDRVFQLVGSCNNYPWGKQGQESLAAQLCRKTDKKFQIKDDELYSEMWFGDYPDYPARVLETGELLKDVLDKNKEKLLGKKVIKRLDGQLPFLPKILSIAKALPLQLHPNKELAAKLHAKDPENFTDPNHKPEIAVALSKFEVFAGWKPLSEIEPLFRLPALRPFVPGDTTQWADQTLREVTRKLLSADESTVKQTEAALLSTSRSELGDAAYILDLLPRLQKQYGPEDPGSLVALTCMNFMVLEAGDALYIPADGIHAYLSGDIVECMARSNNVLNSGFCPPGDRNNIDMFTDTLTFKAHSKADMLLPSRETPKSRTGKTRVYRPPMSEFDMLRAELGPGEEDEIAESEGPGVMIVVRGSGRMEADGERFELAEGAIWFVAPGVKVSWMTDSGMEIYMAVV</sequence>
<dbReference type="SUPFAM" id="SSF51182">
    <property type="entry name" value="RmlC-like cupins"/>
    <property type="match status" value="1"/>
</dbReference>
<feature type="binding site" evidence="12">
    <location>
        <position position="140"/>
    </location>
    <ligand>
        <name>Zn(2+)</name>
        <dbReference type="ChEBI" id="CHEBI:29105"/>
    </ligand>
</feature>
<comment type="caution">
    <text evidence="14">The sequence shown here is derived from an EMBL/GenBank/DDBJ whole genome shotgun (WGS) entry which is preliminary data.</text>
</comment>
<dbReference type="PANTHER" id="PTHR10309">
    <property type="entry name" value="MANNOSE-6-PHOSPHATE ISOMERASE"/>
    <property type="match status" value="1"/>
</dbReference>